<keyword evidence="11" id="KW-1185">Reference proteome</keyword>
<dbReference type="EMBL" id="BLZA01000040">
    <property type="protein sequence ID" value="GHJ89376.1"/>
    <property type="molecule type" value="Genomic_DNA"/>
</dbReference>
<accession>A0A8H3TYT1</accession>
<evidence type="ECO:0000256" key="7">
    <source>
        <dbReference type="ARBA" id="ARBA00023242"/>
    </source>
</evidence>
<keyword evidence="5" id="KW-0010">Activator</keyword>
<evidence type="ECO:0000256" key="4">
    <source>
        <dbReference type="ARBA" id="ARBA00023015"/>
    </source>
</evidence>
<sequence>MDALCEEASNEMDRVTQLQDGILSLIKQTHKALEDLTKLTPLLPHDPTVYPPAETKRDREKVNTLSSEEFEQHKIQLVGEFVQRAKQVQVLIDVMPSPEDAQTITNRIDAMQSDLTAANAKYRAALAQTQALQEEYKRTLGVLLDQSVMQVTSGTTAK</sequence>
<dbReference type="Proteomes" id="UP000620104">
    <property type="component" value="Unassembled WGS sequence"/>
</dbReference>
<dbReference type="SUPFAM" id="SSF140718">
    <property type="entry name" value="Mediator hinge subcomplex-like"/>
    <property type="match status" value="1"/>
</dbReference>
<evidence type="ECO:0000313" key="10">
    <source>
        <dbReference type="EMBL" id="GHJ89376.1"/>
    </source>
</evidence>
<feature type="coiled-coil region" evidence="9">
    <location>
        <begin position="108"/>
        <end position="135"/>
    </location>
</feature>
<proteinExistence type="inferred from homology"/>
<evidence type="ECO:0000256" key="2">
    <source>
        <dbReference type="ARBA" id="ARBA00005770"/>
    </source>
</evidence>
<name>A0A8H3TYT1_9TREE</name>
<dbReference type="OrthoDB" id="526653at2759"/>
<evidence type="ECO:0000256" key="9">
    <source>
        <dbReference type="SAM" id="Coils"/>
    </source>
</evidence>
<dbReference type="InterPro" id="IPR037212">
    <property type="entry name" value="Med7/Med21-like"/>
</dbReference>
<evidence type="ECO:0000256" key="5">
    <source>
        <dbReference type="ARBA" id="ARBA00023159"/>
    </source>
</evidence>
<keyword evidence="6" id="KW-0804">Transcription</keyword>
<evidence type="ECO:0000256" key="3">
    <source>
        <dbReference type="ARBA" id="ARBA00019691"/>
    </source>
</evidence>
<evidence type="ECO:0000313" key="11">
    <source>
        <dbReference type="Proteomes" id="UP000620104"/>
    </source>
</evidence>
<keyword evidence="9" id="KW-0175">Coiled coil</keyword>
<comment type="subcellular location">
    <subcellularLocation>
        <location evidence="1">Nucleus</location>
    </subcellularLocation>
</comment>
<comment type="caution">
    <text evidence="10">The sequence shown here is derived from an EMBL/GenBank/DDBJ whole genome shotgun (WGS) entry which is preliminary data.</text>
</comment>
<dbReference type="GO" id="GO:0016592">
    <property type="term" value="C:mediator complex"/>
    <property type="evidence" value="ECO:0007669"/>
    <property type="project" value="InterPro"/>
</dbReference>
<keyword evidence="7" id="KW-0539">Nucleus</keyword>
<reference evidence="10" key="1">
    <citation type="submission" date="2020-07" db="EMBL/GenBank/DDBJ databases">
        <title>Draft Genome Sequence of a Deep-Sea Yeast, Naganishia (Cryptococcus) liquefaciens strain N6.</title>
        <authorList>
            <person name="Han Y.W."/>
            <person name="Kajitani R."/>
            <person name="Morimoto H."/>
            <person name="Parhat M."/>
            <person name="Tsubouchi H."/>
            <person name="Bakenova O."/>
            <person name="Ogata M."/>
            <person name="Argunhan B."/>
            <person name="Aoki R."/>
            <person name="Kajiwara S."/>
            <person name="Itoh T."/>
            <person name="Iwasaki H."/>
        </authorList>
    </citation>
    <scope>NUCLEOTIDE SEQUENCE</scope>
    <source>
        <strain evidence="10">N6</strain>
    </source>
</reference>
<dbReference type="Gene3D" id="6.10.280.10">
    <property type="entry name" value="Mediator complex, subunit Med21"/>
    <property type="match status" value="1"/>
</dbReference>
<evidence type="ECO:0000256" key="8">
    <source>
        <dbReference type="ARBA" id="ARBA00031952"/>
    </source>
</evidence>
<keyword evidence="4" id="KW-0805">Transcription regulation</keyword>
<dbReference type="Pfam" id="PF11221">
    <property type="entry name" value="Med21"/>
    <property type="match status" value="1"/>
</dbReference>
<dbReference type="AlphaFoldDB" id="A0A8H3TYT1"/>
<gene>
    <name evidence="10" type="ORF">NliqN6_5778</name>
</gene>
<dbReference type="InterPro" id="IPR021384">
    <property type="entry name" value="Mediator_Med21"/>
</dbReference>
<comment type="similarity">
    <text evidence="2">Belongs to the Mediator complex subunit 21 family.</text>
</comment>
<organism evidence="10 11">
    <name type="scientific">Naganishia liquefaciens</name>
    <dbReference type="NCBI Taxonomy" id="104408"/>
    <lineage>
        <taxon>Eukaryota</taxon>
        <taxon>Fungi</taxon>
        <taxon>Dikarya</taxon>
        <taxon>Basidiomycota</taxon>
        <taxon>Agaricomycotina</taxon>
        <taxon>Tremellomycetes</taxon>
        <taxon>Filobasidiales</taxon>
        <taxon>Filobasidiaceae</taxon>
        <taxon>Naganishia</taxon>
    </lineage>
</organism>
<protein>
    <recommendedName>
        <fullName evidence="3">Mediator of RNA polymerase II transcription subunit 21</fullName>
    </recommendedName>
    <alternativeName>
        <fullName evidence="8">Mediator complex subunit 21</fullName>
    </alternativeName>
</protein>
<evidence type="ECO:0000256" key="6">
    <source>
        <dbReference type="ARBA" id="ARBA00023163"/>
    </source>
</evidence>
<evidence type="ECO:0000256" key="1">
    <source>
        <dbReference type="ARBA" id="ARBA00004123"/>
    </source>
</evidence>